<dbReference type="GO" id="GO:0005886">
    <property type="term" value="C:plasma membrane"/>
    <property type="evidence" value="ECO:0007669"/>
    <property type="project" value="UniProtKB-SubCell"/>
</dbReference>
<proteinExistence type="predicted"/>
<dbReference type="Proteomes" id="UP000549971">
    <property type="component" value="Unassembled WGS sequence"/>
</dbReference>
<feature type="domain" description="Major facilitator superfamily (MFS) profile" evidence="9">
    <location>
        <begin position="9"/>
        <end position="387"/>
    </location>
</feature>
<evidence type="ECO:0000259" key="9">
    <source>
        <dbReference type="PROSITE" id="PS50850"/>
    </source>
</evidence>
<evidence type="ECO:0000256" key="3">
    <source>
        <dbReference type="ARBA" id="ARBA00022475"/>
    </source>
</evidence>
<dbReference type="PROSITE" id="PS50850">
    <property type="entry name" value="MFS"/>
    <property type="match status" value="1"/>
</dbReference>
<keyword evidence="6 8" id="KW-0472">Membrane</keyword>
<keyword evidence="11" id="KW-1185">Reference proteome</keyword>
<keyword evidence="2" id="KW-0813">Transport</keyword>
<feature type="transmembrane region" description="Helical" evidence="8">
    <location>
        <begin position="204"/>
        <end position="226"/>
    </location>
</feature>
<dbReference type="PANTHER" id="PTHR23517">
    <property type="entry name" value="RESISTANCE PROTEIN MDTM, PUTATIVE-RELATED-RELATED"/>
    <property type="match status" value="1"/>
</dbReference>
<dbReference type="InterPro" id="IPR020846">
    <property type="entry name" value="MFS_dom"/>
</dbReference>
<evidence type="ECO:0000256" key="1">
    <source>
        <dbReference type="ARBA" id="ARBA00004651"/>
    </source>
</evidence>
<evidence type="ECO:0000256" key="6">
    <source>
        <dbReference type="ARBA" id="ARBA00023136"/>
    </source>
</evidence>
<keyword evidence="4 8" id="KW-0812">Transmembrane</keyword>
<dbReference type="AlphaFoldDB" id="A0A7W9J921"/>
<dbReference type="PANTHER" id="PTHR23517:SF3">
    <property type="entry name" value="INTEGRAL MEMBRANE TRANSPORT PROTEIN"/>
    <property type="match status" value="1"/>
</dbReference>
<evidence type="ECO:0000256" key="5">
    <source>
        <dbReference type="ARBA" id="ARBA00022989"/>
    </source>
</evidence>
<dbReference type="Gene3D" id="1.20.1250.20">
    <property type="entry name" value="MFS general substrate transporter like domains"/>
    <property type="match status" value="2"/>
</dbReference>
<feature type="transmembrane region" description="Helical" evidence="8">
    <location>
        <begin position="137"/>
        <end position="159"/>
    </location>
</feature>
<evidence type="ECO:0000256" key="4">
    <source>
        <dbReference type="ARBA" id="ARBA00022692"/>
    </source>
</evidence>
<dbReference type="InterPro" id="IPR036259">
    <property type="entry name" value="MFS_trans_sf"/>
</dbReference>
<reference evidence="10 11" key="1">
    <citation type="submission" date="2020-08" db="EMBL/GenBank/DDBJ databases">
        <title>Sequencing the genomes of 1000 actinobacteria strains.</title>
        <authorList>
            <person name="Klenk H.-P."/>
        </authorList>
    </citation>
    <scope>NUCLEOTIDE SEQUENCE [LARGE SCALE GENOMIC DNA]</scope>
    <source>
        <strain evidence="10 11">DSM 28967</strain>
    </source>
</reference>
<evidence type="ECO:0000313" key="11">
    <source>
        <dbReference type="Proteomes" id="UP000549971"/>
    </source>
</evidence>
<feature type="transmembrane region" description="Helical" evidence="8">
    <location>
        <begin position="246"/>
        <end position="266"/>
    </location>
</feature>
<organism evidence="10 11">
    <name type="scientific">Kribbella italica</name>
    <dbReference type="NCBI Taxonomy" id="1540520"/>
    <lineage>
        <taxon>Bacteria</taxon>
        <taxon>Bacillati</taxon>
        <taxon>Actinomycetota</taxon>
        <taxon>Actinomycetes</taxon>
        <taxon>Propionibacteriales</taxon>
        <taxon>Kribbellaceae</taxon>
        <taxon>Kribbella</taxon>
    </lineage>
</organism>
<evidence type="ECO:0000256" key="7">
    <source>
        <dbReference type="SAM" id="MobiDB-lite"/>
    </source>
</evidence>
<evidence type="ECO:0000256" key="2">
    <source>
        <dbReference type="ARBA" id="ARBA00022448"/>
    </source>
</evidence>
<keyword evidence="3" id="KW-1003">Cell membrane</keyword>
<dbReference type="SUPFAM" id="SSF103473">
    <property type="entry name" value="MFS general substrate transporter"/>
    <property type="match status" value="1"/>
</dbReference>
<feature type="transmembrane region" description="Helical" evidence="8">
    <location>
        <begin position="99"/>
        <end position="116"/>
    </location>
</feature>
<name>A0A7W9J921_9ACTN</name>
<feature type="transmembrane region" description="Helical" evidence="8">
    <location>
        <begin position="333"/>
        <end position="355"/>
    </location>
</feature>
<feature type="region of interest" description="Disordered" evidence="7">
    <location>
        <begin position="393"/>
        <end position="414"/>
    </location>
</feature>
<dbReference type="PRINTS" id="PR01035">
    <property type="entry name" value="TCRTETA"/>
</dbReference>
<feature type="transmembrane region" description="Helical" evidence="8">
    <location>
        <begin position="75"/>
        <end position="93"/>
    </location>
</feature>
<feature type="transmembrane region" description="Helical" evidence="8">
    <location>
        <begin position="165"/>
        <end position="183"/>
    </location>
</feature>
<protein>
    <submittedName>
        <fullName evidence="10">MFS family permease</fullName>
    </submittedName>
</protein>
<dbReference type="InterPro" id="IPR001958">
    <property type="entry name" value="Tet-R_TetA/multi-R_MdtG-like"/>
</dbReference>
<evidence type="ECO:0000256" key="8">
    <source>
        <dbReference type="SAM" id="Phobius"/>
    </source>
</evidence>
<dbReference type="Pfam" id="PF07690">
    <property type="entry name" value="MFS_1"/>
    <property type="match status" value="1"/>
</dbReference>
<dbReference type="RefSeq" id="WP_238356107.1">
    <property type="nucleotide sequence ID" value="NZ_JACHMY010000001.1"/>
</dbReference>
<dbReference type="InterPro" id="IPR011701">
    <property type="entry name" value="MFS"/>
</dbReference>
<dbReference type="CDD" id="cd17325">
    <property type="entry name" value="MFS_MdtG_SLC18_like"/>
    <property type="match status" value="1"/>
</dbReference>
<dbReference type="GO" id="GO:0022857">
    <property type="term" value="F:transmembrane transporter activity"/>
    <property type="evidence" value="ECO:0007669"/>
    <property type="project" value="InterPro"/>
</dbReference>
<comment type="caution">
    <text evidence="10">The sequence shown here is derived from an EMBL/GenBank/DDBJ whole genome shotgun (WGS) entry which is preliminary data.</text>
</comment>
<sequence>MPGFSLWRIAVPAFGPTVLNAVGQGAVLPVVALSALQLGASVGFAAFLVGVLGIGQFAGSLPAGALVVRIGERRALLVAAVVSAVAWCAAMVVRTPWLLGLSLLVAGLAGAVFSLARQSYVTEVVPVELRARALSTLGGVNRIGLFVGPFLGALAGHYWGMPGAYAVGVAGSIGAIVVLVTAGEPQGAHEPLQVERLSLKQVLWAHRRTFLTLGTGVFVIAVARAARTSLIPLWGEHLGLSATDTSIVFGITNGIEMLLFYPAGLIMDRLGRVWIAVPATVLLGIGMLTLPLSTAFTSILAVGVLMAVGNGLGSGIVKTLGADAAPPGHRAQFLAGWTFCAEFGSVIGPVLIGAITLVFPLAAASLTLGALTLTGSTWLAKWVPTFDPRRATKGISGQISTGTPCRAPAPGDNS</sequence>
<dbReference type="InterPro" id="IPR050171">
    <property type="entry name" value="MFS_Transporters"/>
</dbReference>
<comment type="subcellular location">
    <subcellularLocation>
        <location evidence="1">Cell membrane</location>
        <topology evidence="1">Multi-pass membrane protein</topology>
    </subcellularLocation>
</comment>
<feature type="transmembrane region" description="Helical" evidence="8">
    <location>
        <begin position="299"/>
        <end position="321"/>
    </location>
</feature>
<feature type="transmembrane region" description="Helical" evidence="8">
    <location>
        <begin position="361"/>
        <end position="380"/>
    </location>
</feature>
<feature type="transmembrane region" description="Helical" evidence="8">
    <location>
        <begin position="273"/>
        <end position="293"/>
    </location>
</feature>
<accession>A0A7W9J921</accession>
<evidence type="ECO:0000313" key="10">
    <source>
        <dbReference type="EMBL" id="MBB5837400.1"/>
    </source>
</evidence>
<gene>
    <name evidence="10" type="ORF">HDA39_004134</name>
</gene>
<keyword evidence="5 8" id="KW-1133">Transmembrane helix</keyword>
<dbReference type="EMBL" id="JACHMY010000001">
    <property type="protein sequence ID" value="MBB5837400.1"/>
    <property type="molecule type" value="Genomic_DNA"/>
</dbReference>